<proteinExistence type="predicted"/>
<keyword evidence="3" id="KW-1185">Reference proteome</keyword>
<sequence length="113" mass="12346">MVEFDGRIKGCAEVIPSVQCWNARKKNDQPLRLFAALLAGFDYKSFEWRRRSRTPAAAKLAQRNDTGGRPRRTRHFGAGCCCGLASAAGCGCCCVLMLAVGRWWGLPRIGIGG</sequence>
<keyword evidence="1" id="KW-0812">Transmembrane</keyword>
<dbReference type="AlphaFoldDB" id="W9RA67"/>
<reference evidence="3" key="1">
    <citation type="submission" date="2013-01" db="EMBL/GenBank/DDBJ databases">
        <title>Draft Genome Sequence of a Mulberry Tree, Morus notabilis C.K. Schneid.</title>
        <authorList>
            <person name="He N."/>
            <person name="Zhao S."/>
        </authorList>
    </citation>
    <scope>NUCLEOTIDE SEQUENCE</scope>
</reference>
<feature type="transmembrane region" description="Helical" evidence="1">
    <location>
        <begin position="76"/>
        <end position="100"/>
    </location>
</feature>
<evidence type="ECO:0000256" key="1">
    <source>
        <dbReference type="SAM" id="Phobius"/>
    </source>
</evidence>
<evidence type="ECO:0000313" key="3">
    <source>
        <dbReference type="Proteomes" id="UP000030645"/>
    </source>
</evidence>
<accession>W9RA67</accession>
<dbReference type="EMBL" id="KE344422">
    <property type="protein sequence ID" value="EXB61820.1"/>
    <property type="molecule type" value="Genomic_DNA"/>
</dbReference>
<organism evidence="2 3">
    <name type="scientific">Morus notabilis</name>
    <dbReference type="NCBI Taxonomy" id="981085"/>
    <lineage>
        <taxon>Eukaryota</taxon>
        <taxon>Viridiplantae</taxon>
        <taxon>Streptophyta</taxon>
        <taxon>Embryophyta</taxon>
        <taxon>Tracheophyta</taxon>
        <taxon>Spermatophyta</taxon>
        <taxon>Magnoliopsida</taxon>
        <taxon>eudicotyledons</taxon>
        <taxon>Gunneridae</taxon>
        <taxon>Pentapetalae</taxon>
        <taxon>rosids</taxon>
        <taxon>fabids</taxon>
        <taxon>Rosales</taxon>
        <taxon>Moraceae</taxon>
        <taxon>Moreae</taxon>
        <taxon>Morus</taxon>
    </lineage>
</organism>
<evidence type="ECO:0000313" key="2">
    <source>
        <dbReference type="EMBL" id="EXB61820.1"/>
    </source>
</evidence>
<dbReference type="Proteomes" id="UP000030645">
    <property type="component" value="Unassembled WGS sequence"/>
</dbReference>
<protein>
    <submittedName>
        <fullName evidence="2">Uncharacterized protein</fullName>
    </submittedName>
</protein>
<name>W9RA67_9ROSA</name>
<gene>
    <name evidence="2" type="ORF">L484_012254</name>
</gene>
<keyword evidence="1" id="KW-0472">Membrane</keyword>
<keyword evidence="1" id="KW-1133">Transmembrane helix</keyword>